<keyword evidence="2" id="KW-1185">Reference proteome</keyword>
<evidence type="ECO:0000313" key="2">
    <source>
        <dbReference type="Proteomes" id="UP000724584"/>
    </source>
</evidence>
<evidence type="ECO:0000313" key="1">
    <source>
        <dbReference type="EMBL" id="KAH6641050.1"/>
    </source>
</evidence>
<dbReference type="EMBL" id="JAGIZQ010000002">
    <property type="protein sequence ID" value="KAH6641050.1"/>
    <property type="molecule type" value="Genomic_DNA"/>
</dbReference>
<sequence>MTSIADLDYGSRKSSIFLFAPHVGTFTKRSMDKLVRPLAASAHRDWILDTVADLPTYWDALADKIPNIGGAIPGRDQLADLDTWFRHGAGDVTQDDATLPSIVVGPLVVLIQLAQYWRYLELTRPDDSEDSTDLQADLVARQARSGAKAETLGFCAGLLAAVAVASARDRQEFQKYGAVAVRLAMMAGALIDGQEVRSQATRDGGSVSYAIAWRGQKPGEEATRIVKDLSPNAYFAVLYDEARATVTTSRRTAPLLVNQLRAADVTVAEIGIKGRIHSPDSERKTNTDLLVDLCRSFEDLQYADADSLALPTYNNEAEGKPVSPDRGNMTEMVVRAILVNQCNWYGTFKSATEGREAFVVTLGLERSVPPTLMRSLGPHQVHYEDLADNGIPPAAPSPSRAVLETRPQPQQAHHTTPPKILESDKDAIAVVGMSIKTAGADDLDEFAEMLKTGRSQHEPVTRERLMHDMLFRAAADSDPNHKYYGCFIRDSNAFDHRFFKRSPRESAAMDPQSRLAMQAAYQAVEQSGYFTETSPAPEGRDKKHVGVYLGVCGMDYDHNSTCHEPSAFTATGALRSFITGRVSHYFGWTGPSMTFDTACSSSAVAIHTACRNLLSGECTAALAGGANTITSMLWFQNLSAGSFVSPTGQCKPFDDAADGYCRAEGMGFVFLKKLSDAVRDGSPVLATIPSTAVYQNQNSTPLFVPNSPSLSMLFSDVMRQARVTARDISLVEAHGTGTPVGDPAEYESIRTALGGPGAGRTKPLPIGSVKGHIGHTEGASGVIALIKVIMMMRGGFIPPQASFSKMSHNIAVRPDDMMEVVTQLRPWADPHKIALLNNYGACGSNASLIVAQPPAALRTPTRGAHQHPEGRRYPFWVAGLDARAISAYAAKLIRYLQSCPQETTTLADISFSMNRQSNRGLAQGFVFSSRSVAELHEKLAQAAGAADKEAGIEPVRAERPVVLCFGGQVSLFVGLDKALFDSAAVLRRHLDECDAVVTALGLDSIYPGIFAREPVRDTVKLQTMLFAMQYASARSWMDCGLQGKVAAVVGHSFGEITALCVAGVLSLEDTIKLVAARARLVRDSWGGDPGAMMAVEADEMLVRELLEEANRNSDGSASIACYNGPRSFTLAGSTNAVDAVQATMSADARFKAIRSKRLSVTNAFHSALVEKLVDSLGQVGKELTFHPPTIPVERATETAFDAAKMDWTFVPRHMREPVFFNHAVQRLAKQHPQAIFLEAGSNSTITIMASRALAQSQISPPDGHHFQAVSITSETGFDGLTDATVALWKQGLRVSFWGHHALQTLEYSQLLLPPYQFDTSSSSRHWLEMKSPQEVIDKAAKALVAAGTPHQLAPTQAIDPKTLPLWTFLGYQDTPTNKTARFRINTESTKYNTYVLGHVIAQTAPICPGTLECDMMIEALFSLHAADAHQKNSLQPEIRDLINHTPICVDPSRTVYLELAALDKKRTQWSAHFLSVANDGGDAHNPQTHAEARLRLRAAGDADYLREFAQLERLVGHGRCRELLGLGLDGEGVEVLQGRGVYRAFDPVVEYGEVYRGVRYLVGRGDECAGHVQLPARHRGDTWLDVALSDSFSQVGGLWVNLMTDVPPGDMYIATGCEVTMRSPRAPSRGETEVWHVYGRHTRQSDKAYTTDLFVFDAATGLLVEVMLGLQYGRVAKASMSRMLARMTTDETVLGTKAPAPQLPATNSSRPAAAPAPAIAVVKASPNTKKRIKKTMEKKEAKPKKVQNDSGWRDITEEVRNLVAHVSGIEAGEIGLDSDMADFGIDSLMGMELGREVELTFKCKLDQAEQMEATSLRKFVACVAKALFGTDQPAEVEDDEGSEVEDEDDDDSSSTSEGGTWSEPSQGNGSKESSGMQTPDSSSYTPPPEKAQKAEPVPGNLKPLNAPSAPPAVSNLVLSSADVLASFGEVKMATDSLMREYEIDKTERTLLAGSNRLCAALVVEALGELGCLISAAAAGQPLERVPFLPQHGRLMQGVYEFLERDARLIDIDVASGQLTRTHVAAPRKTSQAILEDLLTSQPEFAVANRLAYHAGKQLAGVLSGKTDGIRVLFGSPEGREVTAAMYCEHPFNRMSYRQMSDVVEGLAERIQSRGGTGETFKVLEMGAGTGGTTLVMAPLLASLEARGIMRVEYTFTDLSPSLVANARRRFGKMYPFMRFAVHDIEKSPAEELRGQHLVLASNAIHATHNLVVSASNVRQALRPDGFVMILEMTEVVPFIDLVFGLLEGWWLFDDGRNHAVVPAEHWERELHAAGFGHVDWTDGNLPENAVQKVIFALASEPQGPRLPKAAPEQTMELDRGDVAARTAEAERLVAKYSNAWATPRLQALAARREKDQGQQKRNKADLGAVVLVTGATGSLGSHLVQKLAENPEVTQVVCLNRRSSSGLSAAKKQQEAFVSRGITLPPGARAKLRVLDADTSQAQLGLPPHEYTWLLQHGTHIVHNAWPMSGTRPVSAFEPQLQGMRNLLDLARDMATRDAVHPFRVGFQFVSSIGVVGYAGEPRILEDRVPLSAVLPSGYGEGKWVCERLLDETLHKYPSLFRPMVVRPGQISGSSSSGFWNPVEHFAFLVKSAQTLRAWPDFDGVLQWIPVDHCASVMADLLKMGVADAPDAYPVYHIDNPVGQQWKAMSPVLAAALDIPPHATIPFSSWIKRVRRSPLLPETENPAARLVDFLDGHFERMSCGGLILDTTKAKEHSQTMAKEGPVDSDLARLYVAAWKKMEFLRS</sequence>
<organism evidence="1 2">
    <name type="scientific">Chaetomium tenue</name>
    <dbReference type="NCBI Taxonomy" id="1854479"/>
    <lineage>
        <taxon>Eukaryota</taxon>
        <taxon>Fungi</taxon>
        <taxon>Dikarya</taxon>
        <taxon>Ascomycota</taxon>
        <taxon>Pezizomycotina</taxon>
        <taxon>Sordariomycetes</taxon>
        <taxon>Sordariomycetidae</taxon>
        <taxon>Sordariales</taxon>
        <taxon>Chaetomiaceae</taxon>
        <taxon>Chaetomium</taxon>
    </lineage>
</organism>
<name>A0ACB7PHP9_9PEZI</name>
<proteinExistence type="predicted"/>
<dbReference type="Proteomes" id="UP000724584">
    <property type="component" value="Unassembled WGS sequence"/>
</dbReference>
<accession>A0ACB7PHP9</accession>
<comment type="caution">
    <text evidence="1">The sequence shown here is derived from an EMBL/GenBank/DDBJ whole genome shotgun (WGS) entry which is preliminary data.</text>
</comment>
<reference evidence="1 2" key="1">
    <citation type="journal article" date="2021" name="Nat. Commun.">
        <title>Genetic determinants of endophytism in the Arabidopsis root mycobiome.</title>
        <authorList>
            <person name="Mesny F."/>
            <person name="Miyauchi S."/>
            <person name="Thiergart T."/>
            <person name="Pickel B."/>
            <person name="Atanasova L."/>
            <person name="Karlsson M."/>
            <person name="Huettel B."/>
            <person name="Barry K.W."/>
            <person name="Haridas S."/>
            <person name="Chen C."/>
            <person name="Bauer D."/>
            <person name="Andreopoulos W."/>
            <person name="Pangilinan J."/>
            <person name="LaButti K."/>
            <person name="Riley R."/>
            <person name="Lipzen A."/>
            <person name="Clum A."/>
            <person name="Drula E."/>
            <person name="Henrissat B."/>
            <person name="Kohler A."/>
            <person name="Grigoriev I.V."/>
            <person name="Martin F.M."/>
            <person name="Hacquard S."/>
        </authorList>
    </citation>
    <scope>NUCLEOTIDE SEQUENCE [LARGE SCALE GENOMIC DNA]</scope>
    <source>
        <strain evidence="1 2">MPI-SDFR-AT-0079</strain>
    </source>
</reference>
<gene>
    <name evidence="1" type="ORF">F5144DRAFT_120541</name>
</gene>
<protein>
    <submittedName>
        <fullName evidence="1">Uncharacterized protein</fullName>
    </submittedName>
</protein>